<accession>A0ABU5GSA2</accession>
<comment type="catalytic activity">
    <reaction evidence="4">
        <text>L-phenylalanyl-tRNA(Phe) + an N-terminal L-alpha-aminoacyl-[protein] = an N-terminal L-phenylalanyl-L-alpha-aminoacyl-[protein] + tRNA(Phe)</text>
        <dbReference type="Rhea" id="RHEA:43632"/>
        <dbReference type="Rhea" id="RHEA-COMP:9668"/>
        <dbReference type="Rhea" id="RHEA-COMP:9699"/>
        <dbReference type="Rhea" id="RHEA-COMP:10636"/>
        <dbReference type="Rhea" id="RHEA-COMP:10637"/>
        <dbReference type="ChEBI" id="CHEBI:78442"/>
        <dbReference type="ChEBI" id="CHEBI:78531"/>
        <dbReference type="ChEBI" id="CHEBI:78597"/>
        <dbReference type="ChEBI" id="CHEBI:83561"/>
        <dbReference type="EC" id="2.3.2.6"/>
    </reaction>
</comment>
<keyword evidence="2 4" id="KW-0808">Transferase</keyword>
<keyword evidence="1 4" id="KW-0963">Cytoplasm</keyword>
<dbReference type="Proteomes" id="UP001294570">
    <property type="component" value="Unassembled WGS sequence"/>
</dbReference>
<protein>
    <recommendedName>
        <fullName evidence="4">Leucyl/phenylalanyl-tRNA--protein transferase</fullName>
        <ecNumber evidence="4">2.3.2.6</ecNumber>
    </recommendedName>
    <alternativeName>
        <fullName evidence="4">L/F-transferase</fullName>
    </alternativeName>
    <alternativeName>
        <fullName evidence="4">Leucyltransferase</fullName>
    </alternativeName>
    <alternativeName>
        <fullName evidence="4">Phenyalanyltransferase</fullName>
    </alternativeName>
</protein>
<reference evidence="5 6" key="1">
    <citation type="submission" date="2023-12" db="EMBL/GenBank/DDBJ databases">
        <title>Denitrificimonas halotolerans sp. nov.,a novel species isolated from landfill leachate.</title>
        <authorList>
            <person name="Wang S."/>
        </authorList>
    </citation>
    <scope>NUCLEOTIDE SEQUENCE [LARGE SCALE GENOMIC DNA]</scope>
    <source>
        <strain evidence="5 6">JX-1</strain>
    </source>
</reference>
<dbReference type="InterPro" id="IPR042203">
    <property type="entry name" value="Leu/Phe-tRNA_Trfase_C"/>
</dbReference>
<comment type="catalytic activity">
    <reaction evidence="4">
        <text>N-terminal L-arginyl-[protein] + L-leucyl-tRNA(Leu) = N-terminal L-leucyl-L-arginyl-[protein] + tRNA(Leu) + H(+)</text>
        <dbReference type="Rhea" id="RHEA:50416"/>
        <dbReference type="Rhea" id="RHEA-COMP:9613"/>
        <dbReference type="Rhea" id="RHEA-COMP:9622"/>
        <dbReference type="Rhea" id="RHEA-COMP:12672"/>
        <dbReference type="Rhea" id="RHEA-COMP:12673"/>
        <dbReference type="ChEBI" id="CHEBI:15378"/>
        <dbReference type="ChEBI" id="CHEBI:64719"/>
        <dbReference type="ChEBI" id="CHEBI:78442"/>
        <dbReference type="ChEBI" id="CHEBI:78494"/>
        <dbReference type="ChEBI" id="CHEBI:133044"/>
        <dbReference type="EC" id="2.3.2.6"/>
    </reaction>
</comment>
<comment type="similarity">
    <text evidence="4">Belongs to the L/F-transferase family.</text>
</comment>
<comment type="subcellular location">
    <subcellularLocation>
        <location evidence="4">Cytoplasm</location>
    </subcellularLocation>
</comment>
<name>A0ABU5GSA2_9GAMM</name>
<dbReference type="EMBL" id="JAXIVU010000010">
    <property type="protein sequence ID" value="MDY7219565.1"/>
    <property type="molecule type" value="Genomic_DNA"/>
</dbReference>
<comment type="function">
    <text evidence="4">Functions in the N-end rule pathway of protein degradation where it conjugates Leu, Phe and, less efficiently, Met from aminoacyl-tRNAs to the N-termini of proteins containing an N-terminal arginine or lysine.</text>
</comment>
<sequence length="235" mass="26374">MLTWLDRASLDFPPLHTALREPNGLLAGGGDLSCSRLIAAYRHGCFPWYSEGQPLLWWSPDPRTVLLPDKLHISRSLRKVLRSNKFHVTFDYNFTEVIRACAAPRDNYGTWITEAMQAAYTELHQQGYAHSVEVWQANQLVGGLYGIAIGQLFFGESMFSHVSNASKVGFASLITTLKNAGFVLIDCQMPTAHLMSLGAENIARIDFADYLARYIESPNRMQWSSTEIITSTILE</sequence>
<evidence type="ECO:0000256" key="4">
    <source>
        <dbReference type="HAMAP-Rule" id="MF_00688"/>
    </source>
</evidence>
<evidence type="ECO:0000313" key="6">
    <source>
        <dbReference type="Proteomes" id="UP001294570"/>
    </source>
</evidence>
<organism evidence="5 6">
    <name type="scientific">Denitrificimonas halotolerans</name>
    <dbReference type="NCBI Taxonomy" id="3098930"/>
    <lineage>
        <taxon>Bacteria</taxon>
        <taxon>Pseudomonadati</taxon>
        <taxon>Pseudomonadota</taxon>
        <taxon>Gammaproteobacteria</taxon>
        <taxon>Pseudomonadales</taxon>
        <taxon>Pseudomonadaceae</taxon>
        <taxon>Denitrificimonas</taxon>
    </lineage>
</organism>
<proteinExistence type="inferred from homology"/>
<keyword evidence="3 4" id="KW-0012">Acyltransferase</keyword>
<dbReference type="InterPro" id="IPR016181">
    <property type="entry name" value="Acyl_CoA_acyltransferase"/>
</dbReference>
<comment type="catalytic activity">
    <reaction evidence="4">
        <text>N-terminal L-lysyl-[protein] + L-leucyl-tRNA(Leu) = N-terminal L-leucyl-L-lysyl-[protein] + tRNA(Leu) + H(+)</text>
        <dbReference type="Rhea" id="RHEA:12340"/>
        <dbReference type="Rhea" id="RHEA-COMP:9613"/>
        <dbReference type="Rhea" id="RHEA-COMP:9622"/>
        <dbReference type="Rhea" id="RHEA-COMP:12670"/>
        <dbReference type="Rhea" id="RHEA-COMP:12671"/>
        <dbReference type="ChEBI" id="CHEBI:15378"/>
        <dbReference type="ChEBI" id="CHEBI:65249"/>
        <dbReference type="ChEBI" id="CHEBI:78442"/>
        <dbReference type="ChEBI" id="CHEBI:78494"/>
        <dbReference type="ChEBI" id="CHEBI:133043"/>
        <dbReference type="EC" id="2.3.2.6"/>
    </reaction>
</comment>
<dbReference type="NCBIfam" id="TIGR00667">
    <property type="entry name" value="aat"/>
    <property type="match status" value="1"/>
</dbReference>
<comment type="caution">
    <text evidence="5">The sequence shown here is derived from an EMBL/GenBank/DDBJ whole genome shotgun (WGS) entry which is preliminary data.</text>
</comment>
<dbReference type="EC" id="2.3.2.6" evidence="4"/>
<evidence type="ECO:0000256" key="2">
    <source>
        <dbReference type="ARBA" id="ARBA00022679"/>
    </source>
</evidence>
<dbReference type="PANTHER" id="PTHR30098">
    <property type="entry name" value="LEUCYL/PHENYLALANYL-TRNA--PROTEIN TRANSFERASE"/>
    <property type="match status" value="1"/>
</dbReference>
<gene>
    <name evidence="4 5" type="primary">aat</name>
    <name evidence="5" type="ORF">TOI97_08300</name>
</gene>
<dbReference type="Gene3D" id="3.30.70.3550">
    <property type="entry name" value="Leucyl/phenylalanyl-tRNA-protein transferase, N-terminal domain"/>
    <property type="match status" value="1"/>
</dbReference>
<dbReference type="InterPro" id="IPR042221">
    <property type="entry name" value="Leu/Phe-tRNA_Trfase_N"/>
</dbReference>
<dbReference type="Gene3D" id="3.40.630.70">
    <property type="entry name" value="Leucyl/phenylalanyl-tRNA-protein transferase, C-terminal domain"/>
    <property type="match status" value="1"/>
</dbReference>
<dbReference type="PANTHER" id="PTHR30098:SF2">
    <property type="entry name" value="LEUCYL_PHENYLALANYL-TRNA--PROTEIN TRANSFERASE"/>
    <property type="match status" value="1"/>
</dbReference>
<dbReference type="InterPro" id="IPR004616">
    <property type="entry name" value="Leu/Phe-tRNA_Trfase"/>
</dbReference>
<dbReference type="HAMAP" id="MF_00688">
    <property type="entry name" value="Leu_Phe_trans"/>
    <property type="match status" value="1"/>
</dbReference>
<dbReference type="SUPFAM" id="SSF55729">
    <property type="entry name" value="Acyl-CoA N-acyltransferases (Nat)"/>
    <property type="match status" value="1"/>
</dbReference>
<keyword evidence="6" id="KW-1185">Reference proteome</keyword>
<evidence type="ECO:0000313" key="5">
    <source>
        <dbReference type="EMBL" id="MDY7219565.1"/>
    </source>
</evidence>
<evidence type="ECO:0000256" key="1">
    <source>
        <dbReference type="ARBA" id="ARBA00022490"/>
    </source>
</evidence>
<dbReference type="Pfam" id="PF03588">
    <property type="entry name" value="Leu_Phe_trans"/>
    <property type="match status" value="1"/>
</dbReference>
<dbReference type="RefSeq" id="WP_321553658.1">
    <property type="nucleotide sequence ID" value="NZ_JAXIVU010000010.1"/>
</dbReference>
<evidence type="ECO:0000256" key="3">
    <source>
        <dbReference type="ARBA" id="ARBA00023315"/>
    </source>
</evidence>
<dbReference type="GO" id="GO:0008914">
    <property type="term" value="F:leucyl-tRNA--protein transferase activity"/>
    <property type="evidence" value="ECO:0007669"/>
    <property type="project" value="UniProtKB-EC"/>
</dbReference>